<gene>
    <name evidence="1" type="ORF">DSAG12_03073</name>
</gene>
<dbReference type="KEGG" id="psyt:DSAG12_03073"/>
<evidence type="ECO:0000313" key="2">
    <source>
        <dbReference type="Proteomes" id="UP000321408"/>
    </source>
</evidence>
<protein>
    <submittedName>
        <fullName evidence="1">Uncharacterized protein</fullName>
    </submittedName>
</protein>
<reference evidence="1 2" key="2">
    <citation type="journal article" date="2024" name="Int. J. Syst. Evol. Microbiol.">
        <title>Promethearchaeum syntrophicum gen. nov., sp. nov., an anaerobic, obligately syntrophic archaeon, the first isolate of the lineage 'Asgard' archaea, and proposal of the new archaeal phylum Promethearchaeota phyl. nov. and kingdom Promethearchaeati regn. nov.</title>
        <authorList>
            <person name="Imachi H."/>
            <person name="Nobu M.K."/>
            <person name="Kato S."/>
            <person name="Takaki Y."/>
            <person name="Miyazaki M."/>
            <person name="Miyata M."/>
            <person name="Ogawara M."/>
            <person name="Saito Y."/>
            <person name="Sakai S."/>
            <person name="Tahara Y.O."/>
            <person name="Takano Y."/>
            <person name="Tasumi E."/>
            <person name="Uematsu K."/>
            <person name="Yoshimura T."/>
            <person name="Itoh T."/>
            <person name="Ohkuma M."/>
            <person name="Takai K."/>
        </authorList>
    </citation>
    <scope>NUCLEOTIDE SEQUENCE [LARGE SCALE GENOMIC DNA]</scope>
    <source>
        <strain evidence="1 2">MK-D1</strain>
    </source>
</reference>
<proteinExistence type="predicted"/>
<evidence type="ECO:0000313" key="1">
    <source>
        <dbReference type="EMBL" id="QEE17241.1"/>
    </source>
</evidence>
<dbReference type="GeneID" id="41331045"/>
<organism evidence="1 2">
    <name type="scientific">Promethearchaeum syntrophicum</name>
    <dbReference type="NCBI Taxonomy" id="2594042"/>
    <lineage>
        <taxon>Archaea</taxon>
        <taxon>Promethearchaeati</taxon>
        <taxon>Promethearchaeota</taxon>
        <taxon>Promethearchaeia</taxon>
        <taxon>Promethearchaeales</taxon>
        <taxon>Promethearchaeaceae</taxon>
        <taxon>Promethearchaeum</taxon>
    </lineage>
</organism>
<dbReference type="Proteomes" id="UP000321408">
    <property type="component" value="Chromosome"/>
</dbReference>
<sequence length="101" mass="12083">MNLGFNRSTYHSRTISVIIPKLDKCLNDGISYMEKHKPTKNTVRTVFLFEKKFDLFRAQIDNYNILPINTQNLETKYRHLKEKWLLDYERSLKKSKETNGN</sequence>
<keyword evidence="2" id="KW-1185">Reference proteome</keyword>
<dbReference type="RefSeq" id="WP_147664144.1">
    <property type="nucleotide sequence ID" value="NZ_CP042905.2"/>
</dbReference>
<reference evidence="1 2" key="1">
    <citation type="journal article" date="2020" name="Nature">
        <title>Isolation of an archaeon at the prokaryote-eukaryote interface.</title>
        <authorList>
            <person name="Imachi H."/>
            <person name="Nobu M.K."/>
            <person name="Nakahara N."/>
            <person name="Morono Y."/>
            <person name="Ogawara M."/>
            <person name="Takaki Y."/>
            <person name="Takano Y."/>
            <person name="Uematsu K."/>
            <person name="Ikuta T."/>
            <person name="Ito M."/>
            <person name="Matsui Y."/>
            <person name="Miyazaki M."/>
            <person name="Murata K."/>
            <person name="Saito Y."/>
            <person name="Sakai S."/>
            <person name="Song C."/>
            <person name="Tasumi E."/>
            <person name="Yamanaka Y."/>
            <person name="Yamaguchi T."/>
            <person name="Kamagata Y."/>
            <person name="Tamaki H."/>
            <person name="Takai K."/>
        </authorList>
    </citation>
    <scope>NUCLEOTIDE SEQUENCE [LARGE SCALE GENOMIC DNA]</scope>
    <source>
        <strain evidence="1 2">MK-D1</strain>
    </source>
</reference>
<dbReference type="EMBL" id="CP042905">
    <property type="protein sequence ID" value="QEE17241.1"/>
    <property type="molecule type" value="Genomic_DNA"/>
</dbReference>
<accession>A0A5B9DE21</accession>
<dbReference type="AlphaFoldDB" id="A0A5B9DE21"/>
<name>A0A5B9DE21_9ARCH</name>